<keyword evidence="15" id="KW-1185">Reference proteome</keyword>
<keyword evidence="6" id="KW-0282">Flagellum</keyword>
<comment type="function">
    <text evidence="11">Microtubule inner protein (MIP) part of the dynein-decorated doublet microtubules (DMTs) in cilia axoneme. Important for proper ciliary and flagellar beating. May act in cooperation with CFAP45 and axonemal dynein subunit DNAH11. May play a role in cell growth and/or survival.</text>
</comment>
<reference evidence="14" key="1">
    <citation type="journal article" date="2013" name="Nature">
        <title>Insights into bilaterian evolution from three spiralian genomes.</title>
        <authorList>
            <person name="Simakov O."/>
            <person name="Marletaz F."/>
            <person name="Cho S.J."/>
            <person name="Edsinger-Gonzales E."/>
            <person name="Havlak P."/>
            <person name="Hellsten U."/>
            <person name="Kuo D.H."/>
            <person name="Larsson T."/>
            <person name="Lv J."/>
            <person name="Arendt D."/>
            <person name="Savage R."/>
            <person name="Osoegawa K."/>
            <person name="de Jong P."/>
            <person name="Grimwood J."/>
            <person name="Chapman J.A."/>
            <person name="Shapiro H."/>
            <person name="Aerts A."/>
            <person name="Otillar R.P."/>
            <person name="Terry A.Y."/>
            <person name="Boore J.L."/>
            <person name="Grigoriev I.V."/>
            <person name="Lindberg D.R."/>
            <person name="Seaver E.C."/>
            <person name="Weisblat D.A."/>
            <person name="Putnam N.H."/>
            <person name="Rokhsar D.S."/>
        </authorList>
    </citation>
    <scope>NUCLEOTIDE SEQUENCE [LARGE SCALE GENOMIC DNA]</scope>
</reference>
<dbReference type="HOGENOM" id="CLU_009244_2_0_1"/>
<dbReference type="PANTHER" id="PTHR13720:SF14">
    <property type="entry name" value="CILIA- AND FLAGELLA-ASSOCIATED PROTEIN 52"/>
    <property type="match status" value="1"/>
</dbReference>
<dbReference type="Pfam" id="PF00400">
    <property type="entry name" value="WD40"/>
    <property type="match status" value="7"/>
</dbReference>
<evidence type="ECO:0000256" key="11">
    <source>
        <dbReference type="ARBA" id="ARBA00046056"/>
    </source>
</evidence>
<gene>
    <name evidence="14" type="ORF">LOTGIDRAFT_105926</name>
</gene>
<dbReference type="OrthoDB" id="6252103at2759"/>
<evidence type="ECO:0000256" key="2">
    <source>
        <dbReference type="ARBA" id="ARBA00004496"/>
    </source>
</evidence>
<dbReference type="Gene3D" id="2.130.10.10">
    <property type="entry name" value="YVTN repeat-like/Quinoprotein amine dehydrogenase"/>
    <property type="match status" value="3"/>
</dbReference>
<feature type="repeat" description="WD" evidence="13">
    <location>
        <begin position="603"/>
        <end position="642"/>
    </location>
</feature>
<dbReference type="PROSITE" id="PS00678">
    <property type="entry name" value="WD_REPEATS_1"/>
    <property type="match status" value="1"/>
</dbReference>
<dbReference type="PROSITE" id="PS50294">
    <property type="entry name" value="WD_REPEATS_REGION"/>
    <property type="match status" value="3"/>
</dbReference>
<dbReference type="GO" id="GO:0005930">
    <property type="term" value="C:axoneme"/>
    <property type="evidence" value="ECO:0007669"/>
    <property type="project" value="UniProtKB-ARBA"/>
</dbReference>
<evidence type="ECO:0000256" key="5">
    <source>
        <dbReference type="ARBA" id="ARBA00022737"/>
    </source>
</evidence>
<dbReference type="RefSeq" id="XP_009060177.1">
    <property type="nucleotide sequence ID" value="XM_009061929.1"/>
</dbReference>
<keyword evidence="8" id="KW-0966">Cell projection</keyword>
<evidence type="ECO:0000313" key="15">
    <source>
        <dbReference type="Proteomes" id="UP000030746"/>
    </source>
</evidence>
<dbReference type="EMBL" id="KB202619">
    <property type="protein sequence ID" value="ESO89136.1"/>
    <property type="molecule type" value="Genomic_DNA"/>
</dbReference>
<dbReference type="FunFam" id="2.130.10.10:FF:001320">
    <property type="entry name" value="Predicted protein"/>
    <property type="match status" value="1"/>
</dbReference>
<keyword evidence="4 13" id="KW-0853">WD repeat</keyword>
<organism evidence="14 15">
    <name type="scientific">Lottia gigantea</name>
    <name type="common">Giant owl limpet</name>
    <dbReference type="NCBI Taxonomy" id="225164"/>
    <lineage>
        <taxon>Eukaryota</taxon>
        <taxon>Metazoa</taxon>
        <taxon>Spiralia</taxon>
        <taxon>Lophotrochozoa</taxon>
        <taxon>Mollusca</taxon>
        <taxon>Gastropoda</taxon>
        <taxon>Patellogastropoda</taxon>
        <taxon>Lottioidea</taxon>
        <taxon>Lottiidae</taxon>
        <taxon>Lottia</taxon>
    </lineage>
</organism>
<dbReference type="OMA" id="RIMVYNF"/>
<dbReference type="AlphaFoldDB" id="V4A773"/>
<comment type="subcellular location">
    <subcellularLocation>
        <location evidence="1">Cell projection</location>
        <location evidence="1">Cilium</location>
        <location evidence="1">Flagellum</location>
    </subcellularLocation>
    <subcellularLocation>
        <location evidence="2">Cytoplasm</location>
    </subcellularLocation>
</comment>
<dbReference type="PROSITE" id="PS50082">
    <property type="entry name" value="WD_REPEATS_2"/>
    <property type="match status" value="4"/>
</dbReference>
<feature type="repeat" description="WD" evidence="13">
    <location>
        <begin position="477"/>
        <end position="518"/>
    </location>
</feature>
<dbReference type="InterPro" id="IPR019775">
    <property type="entry name" value="WD40_repeat_CS"/>
</dbReference>
<evidence type="ECO:0000256" key="13">
    <source>
        <dbReference type="PROSITE-ProRule" id="PRU00221"/>
    </source>
</evidence>
<feature type="repeat" description="WD" evidence="13">
    <location>
        <begin position="424"/>
        <end position="455"/>
    </location>
</feature>
<protein>
    <recommendedName>
        <fullName evidence="10">Cilia- and flagella-associated protein 52</fullName>
    </recommendedName>
</protein>
<evidence type="ECO:0000256" key="3">
    <source>
        <dbReference type="ARBA" id="ARBA00022490"/>
    </source>
</evidence>
<accession>V4A773</accession>
<sequence length="642" mass="70875">MSTTQPTVDEDVCRLQLETIIGFNGNVVGGLQMHPDRQHLIYPLGCHIIIDDISKDGNQQNLSKHTDNVTCLAISKSGRYLASGQTTHMGFKALKILWDLNTRQPLHELLLHKVKVEALTFSCDEKYLISLGGQDDGSVVVWDTERGQAICGSPAQIQSAGNTYCVKASNSKGDIFVTGGDNTLRVWQIDAENRKIRPSEVDLGGLKRIVTCIEMVDDQDLPYFFCGTTTGDILIINRESKKLQFFVPEKEKFSLGVTAMSFISLPTFEFLIGSGEGKLGQYRIKIPWKDELYKTKNNSITSIALRGGGHQFFVGSGNSQIYKFNYAEFKCELVKSCHSKRVNDVVFPFGTSDLIVTCQYEEIRIWQISTGRELKRFVVPNLTCNAVCITRDGKMIYSAWADGKIRGYGFAVKSNDIKECLTIGEAHNKGVTAIACTSDGHGIISGGGEGQVRLWVVKESMDAKGKVSKRGVLVEAMKEHKGSVSAIKIRDNDKECISASTDGTCIIWDLEKKVRSQIVFSNTLFQSVIYGCEGAQMVTCGTDRKIAYWETFDGSLIREVDDSKSGGTLSIDASPDGRYFVTGGEEKLLKVWSYNDGCCSHVGLGHSSTITKAKICPNQKYIVSVGQDGAVLIWRFPYTQEA</sequence>
<evidence type="ECO:0000256" key="8">
    <source>
        <dbReference type="ARBA" id="ARBA00023273"/>
    </source>
</evidence>
<dbReference type="PANTHER" id="PTHR13720">
    <property type="entry name" value="WD-40 REPEAT PROTEIN"/>
    <property type="match status" value="1"/>
</dbReference>
<dbReference type="FunFam" id="2.130.10.10:FF:000207">
    <property type="entry name" value="Cilia- and flagella-associated protein 52"/>
    <property type="match status" value="1"/>
</dbReference>
<dbReference type="SMART" id="SM00320">
    <property type="entry name" value="WD40"/>
    <property type="match status" value="11"/>
</dbReference>
<dbReference type="InterPro" id="IPR050630">
    <property type="entry name" value="WD_repeat_EMAP"/>
</dbReference>
<evidence type="ECO:0000256" key="7">
    <source>
        <dbReference type="ARBA" id="ARBA00023069"/>
    </source>
</evidence>
<evidence type="ECO:0000313" key="14">
    <source>
        <dbReference type="EMBL" id="ESO89136.1"/>
    </source>
</evidence>
<evidence type="ECO:0000256" key="4">
    <source>
        <dbReference type="ARBA" id="ARBA00022574"/>
    </source>
</evidence>
<evidence type="ECO:0000256" key="10">
    <source>
        <dbReference type="ARBA" id="ARBA00029552"/>
    </source>
</evidence>
<evidence type="ECO:0000256" key="12">
    <source>
        <dbReference type="ARBA" id="ARBA00047117"/>
    </source>
</evidence>
<keyword evidence="7" id="KW-0969">Cilium</keyword>
<dbReference type="STRING" id="225164.V4A773"/>
<name>V4A773_LOTGI</name>
<evidence type="ECO:0000256" key="9">
    <source>
        <dbReference type="ARBA" id="ARBA00029456"/>
    </source>
</evidence>
<dbReference type="SUPFAM" id="SSF50978">
    <property type="entry name" value="WD40 repeat-like"/>
    <property type="match status" value="2"/>
</dbReference>
<dbReference type="GeneID" id="20230044"/>
<dbReference type="CTD" id="20230044"/>
<dbReference type="Proteomes" id="UP000030746">
    <property type="component" value="Unassembled WGS sequence"/>
</dbReference>
<dbReference type="KEGG" id="lgi:LOTGIDRAFT_105926"/>
<dbReference type="InterPro" id="IPR001680">
    <property type="entry name" value="WD40_rpt"/>
</dbReference>
<feature type="repeat" description="WD" evidence="13">
    <location>
        <begin position="561"/>
        <end position="602"/>
    </location>
</feature>
<comment type="similarity">
    <text evidence="9">Belongs to the CFAP52 family.</text>
</comment>
<dbReference type="GO" id="GO:0031514">
    <property type="term" value="C:motile cilium"/>
    <property type="evidence" value="ECO:0007669"/>
    <property type="project" value="UniProtKB-SubCell"/>
</dbReference>
<proteinExistence type="inferred from homology"/>
<comment type="subunit">
    <text evidence="12">Microtubule inner protein component of sperm flagellar doublet microtubules. Interacts with BRCA2. Interacts with the CCT chaperonin complex. Interacts with HSP70. Interacts with AK8. Interacts with CFAP45. Interacts with DNAI1. Interacts with IQDC.</text>
</comment>
<evidence type="ECO:0000256" key="1">
    <source>
        <dbReference type="ARBA" id="ARBA00004230"/>
    </source>
</evidence>
<dbReference type="InterPro" id="IPR036322">
    <property type="entry name" value="WD40_repeat_dom_sf"/>
</dbReference>
<keyword evidence="5" id="KW-0677">Repeat</keyword>
<dbReference type="InterPro" id="IPR015943">
    <property type="entry name" value="WD40/YVTN_repeat-like_dom_sf"/>
</dbReference>
<evidence type="ECO:0000256" key="6">
    <source>
        <dbReference type="ARBA" id="ARBA00022846"/>
    </source>
</evidence>
<keyword evidence="3" id="KW-0963">Cytoplasm</keyword>